<proteinExistence type="predicted"/>
<evidence type="ECO:0000256" key="2">
    <source>
        <dbReference type="ARBA" id="ARBA00022692"/>
    </source>
</evidence>
<protein>
    <recommendedName>
        <fullName evidence="12">ABC transmembrane type-1 domain-containing protein</fullName>
    </recommendedName>
</protein>
<gene>
    <name evidence="10" type="ORF">CBR_g31918</name>
</gene>
<evidence type="ECO:0000256" key="4">
    <source>
        <dbReference type="ARBA" id="ARBA00022840"/>
    </source>
</evidence>
<dbReference type="Gene3D" id="3.40.50.300">
    <property type="entry name" value="P-loop containing nucleotide triphosphate hydrolases"/>
    <property type="match status" value="1"/>
</dbReference>
<keyword evidence="2 7" id="KW-0812">Transmembrane</keyword>
<evidence type="ECO:0000313" key="11">
    <source>
        <dbReference type="Proteomes" id="UP000265515"/>
    </source>
</evidence>
<keyword evidence="11" id="KW-1185">Reference proteome</keyword>
<dbReference type="SUPFAM" id="SSF52540">
    <property type="entry name" value="P-loop containing nucleoside triphosphate hydrolases"/>
    <property type="match status" value="1"/>
</dbReference>
<dbReference type="STRING" id="69332.A0A388LG11"/>
<dbReference type="Pfam" id="PF00005">
    <property type="entry name" value="ABC_tran"/>
    <property type="match status" value="1"/>
</dbReference>
<dbReference type="EMBL" id="BFEA01000368">
    <property type="protein sequence ID" value="GBG81246.1"/>
    <property type="molecule type" value="Genomic_DNA"/>
</dbReference>
<keyword evidence="6 7" id="KW-0472">Membrane</keyword>
<evidence type="ECO:0008006" key="12">
    <source>
        <dbReference type="Google" id="ProtNLM"/>
    </source>
</evidence>
<evidence type="ECO:0000256" key="7">
    <source>
        <dbReference type="SAM" id="Phobius"/>
    </source>
</evidence>
<accession>A0A388LG11</accession>
<dbReference type="Gramene" id="GBG81246">
    <property type="protein sequence ID" value="GBG81246"/>
    <property type="gene ID" value="CBR_g31918"/>
</dbReference>
<dbReference type="GO" id="GO:0140359">
    <property type="term" value="F:ABC-type transporter activity"/>
    <property type="evidence" value="ECO:0007669"/>
    <property type="project" value="InterPro"/>
</dbReference>
<keyword evidence="3" id="KW-0547">Nucleotide-binding</keyword>
<feature type="transmembrane region" description="Helical" evidence="7">
    <location>
        <begin position="143"/>
        <end position="163"/>
    </location>
</feature>
<sequence length="390" mass="42127">FTFVPTVVELVLVCGLLAKHVSPLFASIVFGTFVVYVVWTIFLTQAAAASRKQVNVLDNLTTGKAVDALLNYETVLQFNNQSLESAQYNGLLHGYQQASIEAEYIMSLMNAGQATILAMGTGLIMALAGIRVFHGTMTVGDLVLANGLVLQLSLPLQFLGFWYRDVRQSLVDMENMFDLLGWGLAAAVSTKGMKIAATIASQSQKLQSSDCLVLQVYLIRGDHAVQVLRGVSFSVSSGQSIAIVGTSGSGKSTIVKLLLRLFDPTAGVVTIDGYDVRSLKQESLRSVVALVPQDTVLFNDTIFHNIAYGRPDATDDEVIDAAKKAHLHQAIMRMPDQYNTVVGERGIKLSGGEKQRVAIARAFLKSPRLLICDEATSALDSTTEVFIGAF</sequence>
<dbReference type="InterPro" id="IPR017871">
    <property type="entry name" value="ABC_transporter-like_CS"/>
</dbReference>
<dbReference type="SMART" id="SM00382">
    <property type="entry name" value="AAA"/>
    <property type="match status" value="1"/>
</dbReference>
<dbReference type="PROSITE" id="PS50893">
    <property type="entry name" value="ABC_TRANSPORTER_2"/>
    <property type="match status" value="1"/>
</dbReference>
<dbReference type="InterPro" id="IPR003439">
    <property type="entry name" value="ABC_transporter-like_ATP-bd"/>
</dbReference>
<organism evidence="10 11">
    <name type="scientific">Chara braunii</name>
    <name type="common">Braun's stonewort</name>
    <dbReference type="NCBI Taxonomy" id="69332"/>
    <lineage>
        <taxon>Eukaryota</taxon>
        <taxon>Viridiplantae</taxon>
        <taxon>Streptophyta</taxon>
        <taxon>Charophyceae</taxon>
        <taxon>Charales</taxon>
        <taxon>Characeae</taxon>
        <taxon>Chara</taxon>
    </lineage>
</organism>
<dbReference type="AlphaFoldDB" id="A0A388LG11"/>
<evidence type="ECO:0000256" key="3">
    <source>
        <dbReference type="ARBA" id="ARBA00022741"/>
    </source>
</evidence>
<keyword evidence="5 7" id="KW-1133">Transmembrane helix</keyword>
<dbReference type="SUPFAM" id="SSF90123">
    <property type="entry name" value="ABC transporter transmembrane region"/>
    <property type="match status" value="1"/>
</dbReference>
<dbReference type="PROSITE" id="PS00211">
    <property type="entry name" value="ABC_TRANSPORTER_1"/>
    <property type="match status" value="1"/>
</dbReference>
<dbReference type="InterPro" id="IPR027417">
    <property type="entry name" value="P-loop_NTPase"/>
</dbReference>
<dbReference type="GO" id="GO:0005743">
    <property type="term" value="C:mitochondrial inner membrane"/>
    <property type="evidence" value="ECO:0007669"/>
    <property type="project" value="TreeGrafter"/>
</dbReference>
<dbReference type="OrthoDB" id="6500128at2759"/>
<dbReference type="Pfam" id="PF00664">
    <property type="entry name" value="ABC_membrane"/>
    <property type="match status" value="1"/>
</dbReference>
<dbReference type="GO" id="GO:0016887">
    <property type="term" value="F:ATP hydrolysis activity"/>
    <property type="evidence" value="ECO:0007669"/>
    <property type="project" value="InterPro"/>
</dbReference>
<evidence type="ECO:0000259" key="9">
    <source>
        <dbReference type="PROSITE" id="PS50929"/>
    </source>
</evidence>
<dbReference type="OMA" id="NELMHAG"/>
<dbReference type="Proteomes" id="UP000265515">
    <property type="component" value="Unassembled WGS sequence"/>
</dbReference>
<dbReference type="PANTHER" id="PTHR24221:SF470">
    <property type="entry name" value="MITOCHONDRIAL ABC TRANSPORTER ATM"/>
    <property type="match status" value="1"/>
</dbReference>
<dbReference type="GO" id="GO:0006879">
    <property type="term" value="P:intracellular iron ion homeostasis"/>
    <property type="evidence" value="ECO:0007669"/>
    <property type="project" value="TreeGrafter"/>
</dbReference>
<evidence type="ECO:0000256" key="6">
    <source>
        <dbReference type="ARBA" id="ARBA00023136"/>
    </source>
</evidence>
<evidence type="ECO:0000256" key="1">
    <source>
        <dbReference type="ARBA" id="ARBA00004141"/>
    </source>
</evidence>
<feature type="transmembrane region" description="Helical" evidence="7">
    <location>
        <begin position="20"/>
        <end position="43"/>
    </location>
</feature>
<evidence type="ECO:0000256" key="5">
    <source>
        <dbReference type="ARBA" id="ARBA00022989"/>
    </source>
</evidence>
<evidence type="ECO:0000259" key="8">
    <source>
        <dbReference type="PROSITE" id="PS50893"/>
    </source>
</evidence>
<feature type="domain" description="ABC transmembrane type-1" evidence="9">
    <location>
        <begin position="1"/>
        <end position="168"/>
    </location>
</feature>
<keyword evidence="4" id="KW-0067">ATP-binding</keyword>
<name>A0A388LG11_CHABU</name>
<comment type="subcellular location">
    <subcellularLocation>
        <location evidence="1">Membrane</location>
        <topology evidence="1">Multi-pass membrane protein</topology>
    </subcellularLocation>
</comment>
<dbReference type="InterPro" id="IPR011527">
    <property type="entry name" value="ABC1_TM_dom"/>
</dbReference>
<dbReference type="PROSITE" id="PS50929">
    <property type="entry name" value="ABC_TM1F"/>
    <property type="match status" value="1"/>
</dbReference>
<evidence type="ECO:0000313" key="10">
    <source>
        <dbReference type="EMBL" id="GBG81246.1"/>
    </source>
</evidence>
<feature type="transmembrane region" description="Helical" evidence="7">
    <location>
        <begin position="116"/>
        <end position="137"/>
    </location>
</feature>
<feature type="domain" description="ABC transporter" evidence="8">
    <location>
        <begin position="206"/>
        <end position="390"/>
    </location>
</feature>
<dbReference type="InterPro" id="IPR039421">
    <property type="entry name" value="Type_1_exporter"/>
</dbReference>
<dbReference type="PANTHER" id="PTHR24221">
    <property type="entry name" value="ATP-BINDING CASSETTE SUB-FAMILY B"/>
    <property type="match status" value="1"/>
</dbReference>
<feature type="non-terminal residue" evidence="10">
    <location>
        <position position="1"/>
    </location>
</feature>
<dbReference type="Gene3D" id="1.20.1560.10">
    <property type="entry name" value="ABC transporter type 1, transmembrane domain"/>
    <property type="match status" value="1"/>
</dbReference>
<comment type="caution">
    <text evidence="10">The sequence shown here is derived from an EMBL/GenBank/DDBJ whole genome shotgun (WGS) entry which is preliminary data.</text>
</comment>
<dbReference type="InterPro" id="IPR003593">
    <property type="entry name" value="AAA+_ATPase"/>
</dbReference>
<dbReference type="GO" id="GO:0005524">
    <property type="term" value="F:ATP binding"/>
    <property type="evidence" value="ECO:0007669"/>
    <property type="project" value="UniProtKB-KW"/>
</dbReference>
<dbReference type="InterPro" id="IPR036640">
    <property type="entry name" value="ABC1_TM_sf"/>
</dbReference>
<reference evidence="10 11" key="1">
    <citation type="journal article" date="2018" name="Cell">
        <title>The Chara Genome: Secondary Complexity and Implications for Plant Terrestrialization.</title>
        <authorList>
            <person name="Nishiyama T."/>
            <person name="Sakayama H."/>
            <person name="Vries J.D."/>
            <person name="Buschmann H."/>
            <person name="Saint-Marcoux D."/>
            <person name="Ullrich K.K."/>
            <person name="Haas F.B."/>
            <person name="Vanderstraeten L."/>
            <person name="Becker D."/>
            <person name="Lang D."/>
            <person name="Vosolsobe S."/>
            <person name="Rombauts S."/>
            <person name="Wilhelmsson P.K.I."/>
            <person name="Janitza P."/>
            <person name="Kern R."/>
            <person name="Heyl A."/>
            <person name="Rumpler F."/>
            <person name="Villalobos L.I.A.C."/>
            <person name="Clay J.M."/>
            <person name="Skokan R."/>
            <person name="Toyoda A."/>
            <person name="Suzuki Y."/>
            <person name="Kagoshima H."/>
            <person name="Schijlen E."/>
            <person name="Tajeshwar N."/>
            <person name="Catarino B."/>
            <person name="Hetherington A.J."/>
            <person name="Saltykova A."/>
            <person name="Bonnot C."/>
            <person name="Breuninger H."/>
            <person name="Symeonidi A."/>
            <person name="Radhakrishnan G.V."/>
            <person name="Van Nieuwerburgh F."/>
            <person name="Deforce D."/>
            <person name="Chang C."/>
            <person name="Karol K.G."/>
            <person name="Hedrich R."/>
            <person name="Ulvskov P."/>
            <person name="Glockner G."/>
            <person name="Delwiche C.F."/>
            <person name="Petrasek J."/>
            <person name="Van de Peer Y."/>
            <person name="Friml J."/>
            <person name="Beilby M."/>
            <person name="Dolan L."/>
            <person name="Kohara Y."/>
            <person name="Sugano S."/>
            <person name="Fujiyama A."/>
            <person name="Delaux P.-M."/>
            <person name="Quint M."/>
            <person name="TheiBen G."/>
            <person name="Hagemann M."/>
            <person name="Harholt J."/>
            <person name="Dunand C."/>
            <person name="Zachgo S."/>
            <person name="Langdale J."/>
            <person name="Maumus F."/>
            <person name="Straeten D.V.D."/>
            <person name="Gould S.B."/>
            <person name="Rensing S.A."/>
        </authorList>
    </citation>
    <scope>NUCLEOTIDE SEQUENCE [LARGE SCALE GENOMIC DNA]</scope>
    <source>
        <strain evidence="10 11">S276</strain>
    </source>
</reference>